<dbReference type="Pfam" id="PF05679">
    <property type="entry name" value="CHGN"/>
    <property type="match status" value="1"/>
</dbReference>
<dbReference type="GO" id="GO:0050650">
    <property type="term" value="P:chondroitin sulfate proteoglycan biosynthetic process"/>
    <property type="evidence" value="ECO:0000318"/>
    <property type="project" value="GO_Central"/>
</dbReference>
<dbReference type="AlphaFoldDB" id="A0A7M7LKZ9"/>
<evidence type="ECO:0000256" key="5">
    <source>
        <dbReference type="ARBA" id="ARBA00022968"/>
    </source>
</evidence>
<evidence type="ECO:0000256" key="6">
    <source>
        <dbReference type="ARBA" id="ARBA00022989"/>
    </source>
</evidence>
<keyword evidence="6" id="KW-1133">Transmembrane helix</keyword>
<evidence type="ECO:0000256" key="2">
    <source>
        <dbReference type="ARBA" id="ARBA00009239"/>
    </source>
</evidence>
<keyword evidence="8" id="KW-0472">Membrane</keyword>
<dbReference type="Gene3D" id="3.90.550.10">
    <property type="entry name" value="Spore Coat Polysaccharide Biosynthesis Protein SpsA, Chain A"/>
    <property type="match status" value="1"/>
</dbReference>
<keyword evidence="7 9" id="KW-0333">Golgi apparatus</keyword>
<sequence>MVFRTPSIRTLIKAGLLLCIAFLLLVAKLETCTNTISDGRLAVRDLLAQAQPFAANGEMDRKEDCMVALSEQEERHRTEIAALKQQIVDLKTELTKYVENIQQLEEPMAAGEAAATARLAKYFDREQGRELLEHMQKQMGKIERHRPLRDEYDVVPFGSLTSKLVYSMEQGLSKRPSQRPKGDRKEELVEAVYFAIDELNKKKETSTDFSIENFVDGIYRTDRTVGTFYNLVFRGMHENYYYSMQLLRPFAPIQKYKSQIVDTSRIVINIIMPLSGRIEKFRTFMERFQTVVLETKIHVFLTIVYFGNMGLPEIHHILEEVTEPFRFHNYKIITLSGEFSRGRGLEEGVRSWDGSDVLMFFCDVDIAFNREFLEHCRYYTIAGRTVYYPMVFSLYNPEIVYSTRDQIPPESNMFHIHKDSGFWRDFGFGMTCQYRSDFLNIKGFDVDMKGWGGEDVYLYKKYLQSDLKVIRVPDAGIFHTYHPKECSEDLTAEQYHMCIGSKARSEASHSQLGRLAFKDDINMTLYLMGDSKHQPPH</sequence>
<dbReference type="InterPro" id="IPR051227">
    <property type="entry name" value="CS_glycosyltransferase"/>
</dbReference>
<reference evidence="13" key="1">
    <citation type="submission" date="2015-02" db="EMBL/GenBank/DDBJ databases">
        <title>Genome sequencing for Strongylocentrotus purpuratus.</title>
        <authorList>
            <person name="Murali S."/>
            <person name="Liu Y."/>
            <person name="Vee V."/>
            <person name="English A."/>
            <person name="Wang M."/>
            <person name="Skinner E."/>
            <person name="Han Y."/>
            <person name="Muzny D.M."/>
            <person name="Worley K.C."/>
            <person name="Gibbs R.A."/>
        </authorList>
    </citation>
    <scope>NUCLEOTIDE SEQUENCE</scope>
</reference>
<comment type="subcellular location">
    <subcellularLocation>
        <location evidence="1 9">Golgi apparatus</location>
        <location evidence="1 9">Golgi stack membrane</location>
        <topology evidence="1 9">Single-pass type II membrane protein</topology>
    </subcellularLocation>
</comment>
<dbReference type="InterPro" id="IPR008428">
    <property type="entry name" value="Chond_GalNAc"/>
</dbReference>
<evidence type="ECO:0000256" key="3">
    <source>
        <dbReference type="ARBA" id="ARBA00022679"/>
    </source>
</evidence>
<evidence type="ECO:0000256" key="7">
    <source>
        <dbReference type="ARBA" id="ARBA00023034"/>
    </source>
</evidence>
<dbReference type="GeneID" id="579124"/>
<protein>
    <recommendedName>
        <fullName evidence="9">Hexosyltransferase</fullName>
        <ecNumber evidence="9">2.4.1.-</ecNumber>
    </recommendedName>
</protein>
<comment type="similarity">
    <text evidence="2 9">Belongs to the chondroitin N-acetylgalactosaminyltransferase family.</text>
</comment>
<keyword evidence="4" id="KW-0812">Transmembrane</keyword>
<evidence type="ECO:0000313" key="12">
    <source>
        <dbReference type="EnsemblMetazoa" id="XP_003723402"/>
    </source>
</evidence>
<keyword evidence="10" id="KW-0175">Coiled coil</keyword>
<dbReference type="EC" id="2.4.1.-" evidence="9"/>
<reference evidence="12" key="2">
    <citation type="submission" date="2021-01" db="UniProtKB">
        <authorList>
            <consortium name="EnsemblMetazoa"/>
        </authorList>
    </citation>
    <scope>IDENTIFICATION</scope>
</reference>
<feature type="coiled-coil region" evidence="10">
    <location>
        <begin position="66"/>
        <end position="100"/>
    </location>
</feature>
<name>A0A7M7LKZ9_STRPU</name>
<evidence type="ECO:0000313" key="13">
    <source>
        <dbReference type="Proteomes" id="UP000007110"/>
    </source>
</evidence>
<dbReference type="PANTHER" id="PTHR12369:SF45">
    <property type="entry name" value="HEXOSYLTRANSFERASE"/>
    <property type="match status" value="1"/>
</dbReference>
<accession>A0A7M7LKZ9</accession>
<dbReference type="InterPro" id="IPR029044">
    <property type="entry name" value="Nucleotide-diphossugar_trans"/>
</dbReference>
<keyword evidence="13" id="KW-1185">Reference proteome</keyword>
<dbReference type="SUPFAM" id="SSF53448">
    <property type="entry name" value="Nucleotide-diphospho-sugar transferases"/>
    <property type="match status" value="1"/>
</dbReference>
<keyword evidence="5 9" id="KW-0735">Signal-anchor</keyword>
<dbReference type="FunCoup" id="A0A7M7LKZ9">
    <property type="interactions" value="367"/>
</dbReference>
<dbReference type="Proteomes" id="UP000007110">
    <property type="component" value="Unassembled WGS sequence"/>
</dbReference>
<feature type="signal peptide" evidence="11">
    <location>
        <begin position="1"/>
        <end position="31"/>
    </location>
</feature>
<feature type="chain" id="PRO_5029537009" description="Hexosyltransferase" evidence="11">
    <location>
        <begin position="32"/>
        <end position="537"/>
    </location>
</feature>
<evidence type="ECO:0000256" key="8">
    <source>
        <dbReference type="ARBA" id="ARBA00023136"/>
    </source>
</evidence>
<proteinExistence type="inferred from homology"/>
<dbReference type="GO" id="GO:0032580">
    <property type="term" value="C:Golgi cisterna membrane"/>
    <property type="evidence" value="ECO:0007669"/>
    <property type="project" value="UniProtKB-SubCell"/>
</dbReference>
<evidence type="ECO:0000256" key="11">
    <source>
        <dbReference type="SAM" id="SignalP"/>
    </source>
</evidence>
<evidence type="ECO:0000256" key="4">
    <source>
        <dbReference type="ARBA" id="ARBA00022692"/>
    </source>
</evidence>
<dbReference type="InParanoid" id="A0A7M7LKZ9"/>
<evidence type="ECO:0000256" key="10">
    <source>
        <dbReference type="SAM" id="Coils"/>
    </source>
</evidence>
<dbReference type="KEGG" id="spu:579124"/>
<keyword evidence="11" id="KW-0732">Signal</keyword>
<dbReference type="EnsemblMetazoa" id="XM_003723354">
    <property type="protein sequence ID" value="XP_003723402"/>
    <property type="gene ID" value="LOC579124"/>
</dbReference>
<dbReference type="OMA" id="IVVYFGE"/>
<evidence type="ECO:0000256" key="9">
    <source>
        <dbReference type="RuleBase" id="RU364016"/>
    </source>
</evidence>
<dbReference type="RefSeq" id="XP_003723402.1">
    <property type="nucleotide sequence ID" value="XM_003723354.3"/>
</dbReference>
<organism evidence="12 13">
    <name type="scientific">Strongylocentrotus purpuratus</name>
    <name type="common">Purple sea urchin</name>
    <dbReference type="NCBI Taxonomy" id="7668"/>
    <lineage>
        <taxon>Eukaryota</taxon>
        <taxon>Metazoa</taxon>
        <taxon>Echinodermata</taxon>
        <taxon>Eleutherozoa</taxon>
        <taxon>Echinozoa</taxon>
        <taxon>Echinoidea</taxon>
        <taxon>Euechinoidea</taxon>
        <taxon>Echinacea</taxon>
        <taxon>Camarodonta</taxon>
        <taxon>Echinidea</taxon>
        <taxon>Strongylocentrotidae</taxon>
        <taxon>Strongylocentrotus</taxon>
    </lineage>
</organism>
<keyword evidence="3 9" id="KW-0808">Transferase</keyword>
<dbReference type="PANTHER" id="PTHR12369">
    <property type="entry name" value="CHONDROITIN SYNTHASE"/>
    <property type="match status" value="1"/>
</dbReference>
<evidence type="ECO:0000256" key="1">
    <source>
        <dbReference type="ARBA" id="ARBA00004447"/>
    </source>
</evidence>
<dbReference type="GO" id="GO:0047238">
    <property type="term" value="F:glucuronosyl-N-acetylgalactosaminyl-proteoglycan 4-beta-N-acetylgalactosaminyltransferase activity"/>
    <property type="evidence" value="ECO:0000318"/>
    <property type="project" value="GO_Central"/>
</dbReference>